<reference evidence="16" key="1">
    <citation type="submission" date="2025-08" db="UniProtKB">
        <authorList>
            <consortium name="RefSeq"/>
        </authorList>
    </citation>
    <scope>IDENTIFICATION</scope>
</reference>
<keyword evidence="15" id="KW-1185">Reference proteome</keyword>
<keyword evidence="4 12" id="KW-0812">Transmembrane</keyword>
<evidence type="ECO:0000256" key="5">
    <source>
        <dbReference type="ARBA" id="ARBA00022989"/>
    </source>
</evidence>
<dbReference type="GO" id="GO:0005886">
    <property type="term" value="C:plasma membrane"/>
    <property type="evidence" value="ECO:0007669"/>
    <property type="project" value="UniProtKB-SubCell"/>
</dbReference>
<protein>
    <submittedName>
        <fullName evidence="16">Cannabinoid receptor 2</fullName>
    </submittedName>
</protein>
<dbReference type="PRINTS" id="PR00237">
    <property type="entry name" value="GPCRRHODOPSN"/>
</dbReference>
<keyword evidence="11" id="KW-0966">Cell projection</keyword>
<evidence type="ECO:0000256" key="13">
    <source>
        <dbReference type="SAM" id="Phobius"/>
    </source>
</evidence>
<dbReference type="PROSITE" id="PS00237">
    <property type="entry name" value="G_PROTEIN_RECEP_F1_1"/>
    <property type="match status" value="1"/>
</dbReference>
<dbReference type="OrthoDB" id="5966748at2759"/>
<evidence type="ECO:0000256" key="3">
    <source>
        <dbReference type="ARBA" id="ARBA00022475"/>
    </source>
</evidence>
<comment type="similarity">
    <text evidence="12">Belongs to the G-protein coupled receptor 1 family.</text>
</comment>
<dbReference type="PANTHER" id="PTHR22750">
    <property type="entry name" value="G-PROTEIN COUPLED RECEPTOR"/>
    <property type="match status" value="1"/>
</dbReference>
<dbReference type="SUPFAM" id="SSF81321">
    <property type="entry name" value="Family A G protein-coupled receptor-like"/>
    <property type="match status" value="1"/>
</dbReference>
<dbReference type="Proteomes" id="UP001652642">
    <property type="component" value="Chromosome 9"/>
</dbReference>
<evidence type="ECO:0000313" key="15">
    <source>
        <dbReference type="Proteomes" id="UP001652642"/>
    </source>
</evidence>
<evidence type="ECO:0000256" key="4">
    <source>
        <dbReference type="ARBA" id="ARBA00022692"/>
    </source>
</evidence>
<keyword evidence="3" id="KW-1003">Cell membrane</keyword>
<keyword evidence="9" id="KW-0325">Glycoprotein</keyword>
<evidence type="ECO:0000256" key="8">
    <source>
        <dbReference type="ARBA" id="ARBA00023170"/>
    </source>
</evidence>
<dbReference type="InterPro" id="IPR000276">
    <property type="entry name" value="GPCR_Rhodpsn"/>
</dbReference>
<evidence type="ECO:0000256" key="7">
    <source>
        <dbReference type="ARBA" id="ARBA00023136"/>
    </source>
</evidence>
<comment type="subcellular location">
    <subcellularLocation>
        <location evidence="2">Cell membrane</location>
        <topology evidence="2">Multi-pass membrane protein</topology>
    </subcellularLocation>
    <subcellularLocation>
        <location evidence="1">Cell projection</location>
        <location evidence="1">Neuron projection</location>
    </subcellularLocation>
</comment>
<dbReference type="Gene3D" id="1.20.1070.10">
    <property type="entry name" value="Rhodopsin 7-helix transmembrane proteins"/>
    <property type="match status" value="1"/>
</dbReference>
<sequence>MERCPMNVTTDIFRCNSSRTPMECYLVLRGPAQTVIAVLCCAVGSLCILENSLVLYLIFSSPKIRQKPSYLFLSSLALADTLASVIFTCSFVHFHVFAGTDSSKEAFLLKLGGVNVAFTASLGSLLLMAFDRYICICKPSSYKALVTKRRAVATLVGLWVVVVALASFPLLGWNCCSFDSACSELFPFIENTYLSSWIALVAVLVAAIVYAYTYVLWKARQHVLYMEKHQVQSGQQNTKMRLDIMLAKTLVVVMVVLVACWSPALVLMTYSTFAPLGEFIKKVFAFCSTFCLVNSMVNPAIYALRSKELNASLRRVFSCCRKKPGISESCLEVESTQKTFPIENVCDELIGSGPVPCSRTYPLA</sequence>
<keyword evidence="7 13" id="KW-0472">Membrane</keyword>
<dbReference type="GO" id="GO:0004949">
    <property type="term" value="F:cannabinoid receptor activity"/>
    <property type="evidence" value="ECO:0007669"/>
    <property type="project" value="InterPro"/>
</dbReference>
<dbReference type="GeneID" id="110082487"/>
<dbReference type="SMART" id="SM01381">
    <property type="entry name" value="7TM_GPCR_Srsx"/>
    <property type="match status" value="1"/>
</dbReference>
<dbReference type="PROSITE" id="PS50262">
    <property type="entry name" value="G_PROTEIN_RECEP_F1_2"/>
    <property type="match status" value="1"/>
</dbReference>
<name>A0A6J0U9B4_9SAUR</name>
<proteinExistence type="inferred from homology"/>
<organism evidence="15 16">
    <name type="scientific">Pogona vitticeps</name>
    <name type="common">central bearded dragon</name>
    <dbReference type="NCBI Taxonomy" id="103695"/>
    <lineage>
        <taxon>Eukaryota</taxon>
        <taxon>Metazoa</taxon>
        <taxon>Chordata</taxon>
        <taxon>Craniata</taxon>
        <taxon>Vertebrata</taxon>
        <taxon>Euteleostomi</taxon>
        <taxon>Lepidosauria</taxon>
        <taxon>Squamata</taxon>
        <taxon>Bifurcata</taxon>
        <taxon>Unidentata</taxon>
        <taxon>Episquamata</taxon>
        <taxon>Toxicofera</taxon>
        <taxon>Iguania</taxon>
        <taxon>Acrodonta</taxon>
        <taxon>Agamidae</taxon>
        <taxon>Amphibolurinae</taxon>
        <taxon>Pogona</taxon>
    </lineage>
</organism>
<dbReference type="AlphaFoldDB" id="A0A6J0U9B4"/>
<evidence type="ECO:0000256" key="2">
    <source>
        <dbReference type="ARBA" id="ARBA00004651"/>
    </source>
</evidence>
<evidence type="ECO:0000256" key="12">
    <source>
        <dbReference type="RuleBase" id="RU000688"/>
    </source>
</evidence>
<dbReference type="InterPro" id="IPR002230">
    <property type="entry name" value="Cnbnoid_rcpt"/>
</dbReference>
<keyword evidence="8 12" id="KW-0675">Receptor</keyword>
<dbReference type="PRINTS" id="PR00362">
    <property type="entry name" value="CANNABINOIDR"/>
</dbReference>
<keyword evidence="6 12" id="KW-0297">G-protein coupled receptor</keyword>
<evidence type="ECO:0000256" key="11">
    <source>
        <dbReference type="ARBA" id="ARBA00023273"/>
    </source>
</evidence>
<dbReference type="InParanoid" id="A0A6J0U9B4"/>
<feature type="transmembrane region" description="Helical" evidence="13">
    <location>
        <begin position="151"/>
        <end position="173"/>
    </location>
</feature>
<evidence type="ECO:0000256" key="10">
    <source>
        <dbReference type="ARBA" id="ARBA00023224"/>
    </source>
</evidence>
<feature type="transmembrane region" description="Helical" evidence="13">
    <location>
        <begin position="70"/>
        <end position="94"/>
    </location>
</feature>
<evidence type="ECO:0000259" key="14">
    <source>
        <dbReference type="PROSITE" id="PS50262"/>
    </source>
</evidence>
<evidence type="ECO:0000256" key="1">
    <source>
        <dbReference type="ARBA" id="ARBA00004487"/>
    </source>
</evidence>
<dbReference type="InterPro" id="IPR017452">
    <property type="entry name" value="GPCR_Rhodpsn_7TM"/>
</dbReference>
<dbReference type="GO" id="GO:0043005">
    <property type="term" value="C:neuron projection"/>
    <property type="evidence" value="ECO:0007669"/>
    <property type="project" value="UniProtKB-SubCell"/>
</dbReference>
<gene>
    <name evidence="16" type="primary">CNR2</name>
</gene>
<dbReference type="KEGG" id="pvt:110082487"/>
<dbReference type="RefSeq" id="XP_020655730.2">
    <property type="nucleotide sequence ID" value="XM_020800071.2"/>
</dbReference>
<feature type="domain" description="G-protein coupled receptors family 1 profile" evidence="14">
    <location>
        <begin position="50"/>
        <end position="302"/>
    </location>
</feature>
<keyword evidence="10 12" id="KW-0807">Transducer</keyword>
<evidence type="ECO:0000256" key="6">
    <source>
        <dbReference type="ARBA" id="ARBA00023040"/>
    </source>
</evidence>
<evidence type="ECO:0000256" key="9">
    <source>
        <dbReference type="ARBA" id="ARBA00023180"/>
    </source>
</evidence>
<dbReference type="Pfam" id="PF00001">
    <property type="entry name" value="7tm_1"/>
    <property type="match status" value="1"/>
</dbReference>
<keyword evidence="5 13" id="KW-1133">Transmembrane helix</keyword>
<feature type="transmembrane region" description="Helical" evidence="13">
    <location>
        <begin position="249"/>
        <end position="271"/>
    </location>
</feature>
<accession>A0A6J0U9B4</accession>
<evidence type="ECO:0000313" key="16">
    <source>
        <dbReference type="RefSeq" id="XP_020655730.2"/>
    </source>
</evidence>
<feature type="transmembrane region" description="Helical" evidence="13">
    <location>
        <begin position="35"/>
        <end position="58"/>
    </location>
</feature>
<feature type="transmembrane region" description="Helical" evidence="13">
    <location>
        <begin position="283"/>
        <end position="304"/>
    </location>
</feature>
<dbReference type="CTD" id="1269"/>
<feature type="transmembrane region" description="Helical" evidence="13">
    <location>
        <begin position="106"/>
        <end position="130"/>
    </location>
</feature>
<feature type="transmembrane region" description="Helical" evidence="13">
    <location>
        <begin position="193"/>
        <end position="217"/>
    </location>
</feature>